<dbReference type="Pfam" id="PF01082">
    <property type="entry name" value="Cu2_monooxygen"/>
    <property type="match status" value="1"/>
</dbReference>
<dbReference type="SUPFAM" id="SSF54160">
    <property type="entry name" value="Chromo domain-like"/>
    <property type="match status" value="2"/>
</dbReference>
<feature type="region of interest" description="Disordered" evidence="15">
    <location>
        <begin position="137"/>
        <end position="292"/>
    </location>
</feature>
<dbReference type="Gene3D" id="2.40.50.40">
    <property type="match status" value="2"/>
</dbReference>
<sequence length="1512" mass="170156">MDEGDDYVPQMTQMTDYTMTQMGGPPGLAPPPAQRYPPGMPMNPYEQQQQQHQMMMMQQQHMQHMGQQQAPPAPPPAKKPRAKSKKAQAAEAAAAAAAAQASSNQMDPMASMAAMSNNPMMRGNAYSVQNQMPMYAGGPPHYPSANGPMQQQQQGYRPGPATAQYPPQNYQQMYHQQTQQQQQPPQQQPPPQQRPQPPPQQAQAYPPYGYPPQTPYPPTAQQAQYPPLPHMRHQFPGQQPPPPAYWDQFQGYGSNPQMPAQQIQQQQQQAPPPPAASAPTTSQSMQMAPQQQNEYSGLALHIKNLENGMTSIKERIQHLYNLPRNPTADQEVTNLQMKLGSLQQEHYRYTQQLQYQQMAASGAHHPPTTQQAAPAPAQNGPPVHVNQSGSQVQLNITADKSRTLISVYHEGYGAGGGGGGSGASSTESKESIVPPEPTPSLQQHQEHRQHHQQIKTEQEKPKPTPPPVYHQKQAFNGMEGSYAQQQQKAYPQYPPPHQQMPSSYPTPANPAYPAAKVHGYEEIAPPRAEQAPPPSQYPEYHGDYVAPSYPPIHEKPTSSESAQPQQQSPVVADPAHEEVTPSSSCFAPAEQELKTDPPVSFEQAPVDSVPAQTVFEQCQSEEIEPMIAEEPPLEEPANSEEVVEKIEEITQNLPPNEEEPENVKVEEPEEGPSASPQKVEDDVKKEQDVQEEQVVDAEKEKEVEEEQVVQEEQKEEQIEELENPKDHEENVKEEEEEDAQNDDPEVTEELKDEQKDEQKHETEPEDPKDQEETIKEEDDDLSSITTTAHEMSEDPTPSETNDAFTEPSTPATPIMTSTTKKKSTSSYRRPAVAVSKSKKKKSVDDSDDDDFYPARGKGKKKGGAGRKKVEEENGARSDGSADEDDEFLMKIEAPAPDPNALVVEKILNLKMVKVSAEKEMEIETEEGTKKEEGESPKNEEVEGEAEVEQFLIKWKGRAYIHCEWKTAAELLEIDKRVDAKIKRFRAKQLASYIEDEEDFNQDYIIVDRVVDHVIEDDGQEFVLIKWKSLGYEEVTWEPIESVPEDKVDVWRQRQIIDPAKIKEKTRPEADEWKKLTQSKTWKNGNSLREYQFEGVDWLLYCYYNAIFTCKKIESFADDGSFVEEISRWIRGGWTVFNNIRRELAISSKDKKQTAYNHYPRREKIDEDCERVSKEMCSLTSLLVAPPRMSRFLQFSAILIMMVLPSTGQVSKSQIRMPGVYPQADSYVCTSLELSDEENYLTGFKALATKGTAHHILLFGCEEPGSDEPVWDCGEMNKNSDSDIPRAPTCGSKPAILFAWAMDAPALELPKGVGFRVGGDSNIRHLVMQVHYMHDKQEPDETGLEISHTEEPQPKLAATMLLVTGGVLPANKTESFETACVIEEDVVMHPFAYRTHTHRHGEEVSGWLVKEDQEHDDHWELIGRRNPQLPQMFVPVENKSMVIKQGDMVTARCLMNNKENRDIGMGATGEDEMCNFYIMYWTDGEVMRDNTCFSPGAPDYRWVSEAALNHIPK</sequence>
<evidence type="ECO:0000256" key="1">
    <source>
        <dbReference type="ARBA" id="ARBA00004613"/>
    </source>
</evidence>
<keyword evidence="6" id="KW-0732">Signal</keyword>
<keyword evidence="8 13" id="KW-0186">Copper</keyword>
<dbReference type="GO" id="GO:0016020">
    <property type="term" value="C:membrane"/>
    <property type="evidence" value="ECO:0007669"/>
    <property type="project" value="InterPro"/>
</dbReference>
<feature type="region of interest" description="Disordered" evidence="15">
    <location>
        <begin position="414"/>
        <end position="605"/>
    </location>
</feature>
<feature type="compositionally biased region" description="Polar residues" evidence="15">
    <location>
        <begin position="782"/>
        <end position="815"/>
    </location>
</feature>
<dbReference type="PRINTS" id="PR00790">
    <property type="entry name" value="PAMONOXGNASE"/>
</dbReference>
<accession>A0A8R1IPP4</accession>
<feature type="compositionally biased region" description="Low complexity" evidence="15">
    <location>
        <begin position="163"/>
        <end position="185"/>
    </location>
</feature>
<feature type="compositionally biased region" description="Low complexity" evidence="15">
    <location>
        <begin position="47"/>
        <end position="70"/>
    </location>
</feature>
<dbReference type="Gene3D" id="2.60.120.310">
    <property type="entry name" value="Copper type II, ascorbate-dependent monooxygenase, N-terminal domain"/>
    <property type="match status" value="1"/>
</dbReference>
<feature type="region of interest" description="Disordered" evidence="15">
    <location>
        <begin position="21"/>
        <end position="105"/>
    </location>
</feature>
<feature type="compositionally biased region" description="Pro residues" evidence="15">
    <location>
        <begin position="186"/>
        <end position="200"/>
    </location>
</feature>
<keyword evidence="18" id="KW-1185">Reference proteome</keyword>
<evidence type="ECO:0000256" key="11">
    <source>
        <dbReference type="ARBA" id="ARBA00023180"/>
    </source>
</evidence>
<comment type="similarity">
    <text evidence="2">Belongs to the copper type II ascorbate-dependent monooxygenase family.</text>
</comment>
<feature type="compositionally biased region" description="Low complexity" evidence="15">
    <location>
        <begin position="277"/>
        <end position="286"/>
    </location>
</feature>
<dbReference type="FunFam" id="2.60.120.310:FF:000005">
    <property type="entry name" value="Peptidylglycine alpha-hydroxylating monooxygenase"/>
    <property type="match status" value="1"/>
</dbReference>
<dbReference type="GO" id="GO:0005507">
    <property type="term" value="F:copper ion binding"/>
    <property type="evidence" value="ECO:0007669"/>
    <property type="project" value="InterPro"/>
</dbReference>
<evidence type="ECO:0000256" key="5">
    <source>
        <dbReference type="ARBA" id="ARBA00022723"/>
    </source>
</evidence>
<evidence type="ECO:0000256" key="15">
    <source>
        <dbReference type="SAM" id="MobiDB-lite"/>
    </source>
</evidence>
<evidence type="ECO:0000256" key="13">
    <source>
        <dbReference type="PIRSR" id="PIRSR600720-2"/>
    </source>
</evidence>
<feature type="binding site" evidence="13">
    <location>
        <position position="1395"/>
    </location>
    <ligand>
        <name>Cu(2+)</name>
        <dbReference type="ChEBI" id="CHEBI:29036"/>
        <label>1</label>
        <note>catalytic</note>
    </ligand>
</feature>
<dbReference type="SUPFAM" id="SSF49742">
    <property type="entry name" value="PHM/PNGase F"/>
    <property type="match status" value="2"/>
</dbReference>
<protein>
    <recommendedName>
        <fullName evidence="3">peptidylglycine monooxygenase</fullName>
        <ecNumber evidence="3">1.14.17.3</ecNumber>
    </recommendedName>
</protein>
<feature type="compositionally biased region" description="Low complexity" evidence="15">
    <location>
        <begin position="256"/>
        <end position="269"/>
    </location>
</feature>
<evidence type="ECO:0000313" key="18">
    <source>
        <dbReference type="Proteomes" id="UP000005237"/>
    </source>
</evidence>
<feature type="binding site" evidence="13">
    <location>
        <position position="1397"/>
    </location>
    <ligand>
        <name>Cu(2+)</name>
        <dbReference type="ChEBI" id="CHEBI:29036"/>
        <label>1</label>
        <note>catalytic</note>
    </ligand>
</feature>
<keyword evidence="9" id="KW-0503">Monooxygenase</keyword>
<evidence type="ECO:0000256" key="4">
    <source>
        <dbReference type="ARBA" id="ARBA00022525"/>
    </source>
</evidence>
<reference evidence="17" key="2">
    <citation type="submission" date="2022-06" db="UniProtKB">
        <authorList>
            <consortium name="EnsemblMetazoa"/>
        </authorList>
    </citation>
    <scope>IDENTIFICATION</scope>
    <source>
        <strain evidence="17">DF5081</strain>
    </source>
</reference>
<keyword evidence="11" id="KW-0325">Glycoprotein</keyword>
<dbReference type="GO" id="GO:0004504">
    <property type="term" value="F:peptidylglycine monooxygenase activity"/>
    <property type="evidence" value="ECO:0007669"/>
    <property type="project" value="UniProtKB-EC"/>
</dbReference>
<dbReference type="PANTHER" id="PTHR10680">
    <property type="entry name" value="PEPTIDYL-GLYCINE ALPHA-AMIDATING MONOOXYGENASE"/>
    <property type="match status" value="1"/>
</dbReference>
<dbReference type="InterPro" id="IPR024548">
    <property type="entry name" value="Cu2_monoox_C"/>
</dbReference>
<feature type="compositionally biased region" description="Basic and acidic residues" evidence="15">
    <location>
        <begin position="711"/>
        <end position="730"/>
    </location>
</feature>
<organism evidence="17 18">
    <name type="scientific">Caenorhabditis japonica</name>
    <dbReference type="NCBI Taxonomy" id="281687"/>
    <lineage>
        <taxon>Eukaryota</taxon>
        <taxon>Metazoa</taxon>
        <taxon>Ecdysozoa</taxon>
        <taxon>Nematoda</taxon>
        <taxon>Chromadorea</taxon>
        <taxon>Rhabditida</taxon>
        <taxon>Rhabditina</taxon>
        <taxon>Rhabditomorpha</taxon>
        <taxon>Rhabditoidea</taxon>
        <taxon>Rhabditidae</taxon>
        <taxon>Peloderinae</taxon>
        <taxon>Caenorhabditis</taxon>
    </lineage>
</organism>
<dbReference type="Proteomes" id="UP000005237">
    <property type="component" value="Unassembled WGS sequence"/>
</dbReference>
<dbReference type="InterPro" id="IPR000323">
    <property type="entry name" value="Cu2_ascorb_mOase_N"/>
</dbReference>
<dbReference type="InterPro" id="IPR008977">
    <property type="entry name" value="PHM/PNGase_F_dom_sf"/>
</dbReference>
<dbReference type="PROSITE" id="PS50013">
    <property type="entry name" value="CHROMO_2"/>
    <property type="match status" value="2"/>
</dbReference>
<feature type="disulfide bond" evidence="14">
    <location>
        <begin position="1228"/>
        <end position="1272"/>
    </location>
</feature>
<dbReference type="PROSITE" id="PS00085">
    <property type="entry name" value="CU2_MONOOXYGENASE_2"/>
    <property type="match status" value="1"/>
</dbReference>
<dbReference type="InterPro" id="IPR014783">
    <property type="entry name" value="Cu2_ascorb_mOase_CS-2"/>
</dbReference>
<dbReference type="GO" id="GO:0006518">
    <property type="term" value="P:peptide metabolic process"/>
    <property type="evidence" value="ECO:0007669"/>
    <property type="project" value="InterPro"/>
</dbReference>
<feature type="compositionally biased region" description="Pro residues" evidence="15">
    <location>
        <begin position="208"/>
        <end position="218"/>
    </location>
</feature>
<feature type="disulfide bond" evidence="14">
    <location>
        <begin position="1379"/>
        <end position="1491"/>
    </location>
</feature>
<dbReference type="GO" id="GO:0005576">
    <property type="term" value="C:extracellular region"/>
    <property type="evidence" value="ECO:0007669"/>
    <property type="project" value="UniProtKB-SubCell"/>
</dbReference>
<comment type="cofactor">
    <cofactor evidence="13">
        <name>Cu(2+)</name>
        <dbReference type="ChEBI" id="CHEBI:29036"/>
    </cofactor>
    <text evidence="13">Binds 2 Cu(2+) ions per subunit.</text>
</comment>
<keyword evidence="5 13" id="KW-0479">Metal-binding</keyword>
<dbReference type="Pfam" id="PF00385">
    <property type="entry name" value="Chromo"/>
    <property type="match status" value="1"/>
</dbReference>
<evidence type="ECO:0000313" key="17">
    <source>
        <dbReference type="EnsemblMetazoa" id="CJA38259.1"/>
    </source>
</evidence>
<dbReference type="InterPro" id="IPR016197">
    <property type="entry name" value="Chromo-like_dom_sf"/>
</dbReference>
<name>A0A8R1IPP4_CAEJA</name>
<feature type="region of interest" description="Disordered" evidence="15">
    <location>
        <begin position="357"/>
        <end position="389"/>
    </location>
</feature>
<comment type="subcellular location">
    <subcellularLocation>
        <location evidence="1">Secreted</location>
    </subcellularLocation>
</comment>
<evidence type="ECO:0000259" key="16">
    <source>
        <dbReference type="PROSITE" id="PS50013"/>
    </source>
</evidence>
<feature type="region of interest" description="Disordered" evidence="15">
    <location>
        <begin position="620"/>
        <end position="883"/>
    </location>
</feature>
<feature type="binding site" evidence="13">
    <location>
        <position position="1472"/>
    </location>
    <ligand>
        <name>Cu(2+)</name>
        <dbReference type="ChEBI" id="CHEBI:29036"/>
        <label>1</label>
        <note>catalytic</note>
    </ligand>
</feature>
<dbReference type="InterPro" id="IPR023780">
    <property type="entry name" value="Chromo_domain"/>
</dbReference>
<feature type="compositionally biased region" description="Low complexity" evidence="15">
    <location>
        <begin position="499"/>
        <end position="515"/>
    </location>
</feature>
<feature type="compositionally biased region" description="Basic and acidic residues" evidence="15">
    <location>
        <begin position="918"/>
        <end position="940"/>
    </location>
</feature>
<feature type="compositionally biased region" description="Low complexity" evidence="15">
    <location>
        <begin position="558"/>
        <end position="573"/>
    </location>
</feature>
<evidence type="ECO:0000256" key="9">
    <source>
        <dbReference type="ARBA" id="ARBA00023033"/>
    </source>
</evidence>
<feature type="region of interest" description="Disordered" evidence="15">
    <location>
        <begin position="918"/>
        <end position="942"/>
    </location>
</feature>
<dbReference type="CDD" id="cd18659">
    <property type="entry name" value="CD2_tandem"/>
    <property type="match status" value="1"/>
</dbReference>
<feature type="compositionally biased region" description="Basic and acidic residues" evidence="15">
    <location>
        <begin position="678"/>
        <end position="688"/>
    </location>
</feature>
<feature type="compositionally biased region" description="Basic residues" evidence="15">
    <location>
        <begin position="856"/>
        <end position="866"/>
    </location>
</feature>
<feature type="disulfide bond" evidence="14">
    <location>
        <begin position="1452"/>
        <end position="1473"/>
    </location>
</feature>
<proteinExistence type="inferred from homology"/>
<keyword evidence="10 14" id="KW-1015">Disulfide bond</keyword>
<dbReference type="SMART" id="SM00298">
    <property type="entry name" value="CHROMO"/>
    <property type="match status" value="2"/>
</dbReference>
<reference evidence="18" key="1">
    <citation type="submission" date="2010-08" db="EMBL/GenBank/DDBJ databases">
        <authorList>
            <consortium name="Caenorhabditis japonica Sequencing Consortium"/>
            <person name="Wilson R.K."/>
        </authorList>
    </citation>
    <scope>NUCLEOTIDE SEQUENCE [LARGE SCALE GENOMIC DNA]</scope>
    <source>
        <strain evidence="18">DF5081</strain>
    </source>
</reference>
<feature type="compositionally biased region" description="Basic and acidic residues" evidence="15">
    <location>
        <begin position="748"/>
        <end position="773"/>
    </location>
</feature>
<feature type="compositionally biased region" description="Low complexity" evidence="15">
    <location>
        <begin position="363"/>
        <end position="378"/>
    </location>
</feature>
<feature type="domain" description="Chromo" evidence="16">
    <location>
        <begin position="1004"/>
        <end position="1071"/>
    </location>
</feature>
<feature type="compositionally biased region" description="Low complexity" evidence="15">
    <location>
        <begin position="87"/>
        <end position="105"/>
    </location>
</feature>
<feature type="compositionally biased region" description="Pro residues" evidence="15">
    <location>
        <begin position="27"/>
        <end position="41"/>
    </location>
</feature>
<feature type="binding site" evidence="13">
    <location>
        <position position="1253"/>
    </location>
    <ligand>
        <name>Cu(2+)</name>
        <dbReference type="ChEBI" id="CHEBI:29036"/>
        <label>1</label>
        <note>catalytic</note>
    </ligand>
</feature>
<evidence type="ECO:0000256" key="6">
    <source>
        <dbReference type="ARBA" id="ARBA00022729"/>
    </source>
</evidence>
<dbReference type="InterPro" id="IPR014784">
    <property type="entry name" value="Cu2_ascorb_mOase-like_C"/>
</dbReference>
<evidence type="ECO:0000256" key="12">
    <source>
        <dbReference type="ARBA" id="ARBA00048431"/>
    </source>
</evidence>
<feature type="compositionally biased region" description="Acidic residues" evidence="15">
    <location>
        <begin position="731"/>
        <end position="747"/>
    </location>
</feature>
<feature type="binding site" evidence="13">
    <location>
        <position position="1254"/>
    </location>
    <ligand>
        <name>Cu(2+)</name>
        <dbReference type="ChEBI" id="CHEBI:29036"/>
        <label>1</label>
        <note>catalytic</note>
    </ligand>
</feature>
<feature type="compositionally biased region" description="Low complexity" evidence="15">
    <location>
        <begin position="481"/>
        <end position="491"/>
    </location>
</feature>
<feature type="compositionally biased region" description="Low complexity" evidence="15">
    <location>
        <begin position="625"/>
        <end position="640"/>
    </location>
</feature>
<feature type="disulfide bond" evidence="14">
    <location>
        <begin position="1260"/>
        <end position="1289"/>
    </location>
</feature>
<keyword evidence="4" id="KW-0964">Secreted</keyword>
<dbReference type="PANTHER" id="PTHR10680:SF14">
    <property type="entry name" value="PEPTIDYL-GLYCINE ALPHA-AMIDATING MONOOXYGENASE"/>
    <property type="match status" value="1"/>
</dbReference>
<comment type="catalytic activity">
    <reaction evidence="12">
        <text>a [peptide]-C-terminal glycine + 2 L-ascorbate + O2 = a [peptide]-C-terminal (2S)-2-hydroxyglycine + 2 monodehydro-L-ascorbate radical + H2O</text>
        <dbReference type="Rhea" id="RHEA:21452"/>
        <dbReference type="Rhea" id="RHEA-COMP:13486"/>
        <dbReference type="Rhea" id="RHEA-COMP:15321"/>
        <dbReference type="ChEBI" id="CHEBI:15377"/>
        <dbReference type="ChEBI" id="CHEBI:15379"/>
        <dbReference type="ChEBI" id="CHEBI:38290"/>
        <dbReference type="ChEBI" id="CHEBI:59513"/>
        <dbReference type="ChEBI" id="CHEBI:137000"/>
        <dbReference type="ChEBI" id="CHEBI:142768"/>
        <dbReference type="EC" id="1.14.17.3"/>
    </reaction>
</comment>
<dbReference type="Pfam" id="PF03712">
    <property type="entry name" value="Cu2_monoox_C"/>
    <property type="match status" value="1"/>
</dbReference>
<evidence type="ECO:0000256" key="14">
    <source>
        <dbReference type="PIRSR" id="PIRSR600720-3"/>
    </source>
</evidence>
<dbReference type="EC" id="1.14.17.3" evidence="3"/>
<dbReference type="EnsemblMetazoa" id="CJA38259.1">
    <property type="protein sequence ID" value="CJA38259.1"/>
    <property type="gene ID" value="WBGene00214106"/>
</dbReference>
<feature type="domain" description="Chromo" evidence="16">
    <location>
        <begin position="901"/>
        <end position="996"/>
    </location>
</feature>
<dbReference type="InterPro" id="IPR000953">
    <property type="entry name" value="Chromo/chromo_shadow_dom"/>
</dbReference>
<evidence type="ECO:0000256" key="3">
    <source>
        <dbReference type="ARBA" id="ARBA00012689"/>
    </source>
</evidence>
<evidence type="ECO:0000256" key="8">
    <source>
        <dbReference type="ARBA" id="ARBA00023008"/>
    </source>
</evidence>
<evidence type="ECO:0000256" key="7">
    <source>
        <dbReference type="ARBA" id="ARBA00023002"/>
    </source>
</evidence>
<feature type="binding site" evidence="13">
    <location>
        <position position="1330"/>
    </location>
    <ligand>
        <name>Cu(2+)</name>
        <dbReference type="ChEBI" id="CHEBI:29036"/>
        <label>1</label>
        <note>catalytic</note>
    </ligand>
</feature>
<evidence type="ECO:0000256" key="10">
    <source>
        <dbReference type="ARBA" id="ARBA00023157"/>
    </source>
</evidence>
<dbReference type="InterPro" id="IPR000720">
    <property type="entry name" value="PHM/PAL"/>
</dbReference>
<dbReference type="InterPro" id="IPR036939">
    <property type="entry name" value="Cu2_ascorb_mOase_N_sf"/>
</dbReference>
<keyword evidence="7" id="KW-0560">Oxidoreductase</keyword>
<evidence type="ECO:0000256" key="2">
    <source>
        <dbReference type="ARBA" id="ARBA00010676"/>
    </source>
</evidence>
<dbReference type="Gene3D" id="2.60.120.230">
    <property type="match status" value="1"/>
</dbReference>